<dbReference type="STRING" id="1305731.GCA_000934705_01211"/>
<protein>
    <submittedName>
        <fullName evidence="1">Uncharacterized protein</fullName>
    </submittedName>
</protein>
<evidence type="ECO:0000313" key="2">
    <source>
        <dbReference type="Proteomes" id="UP000050416"/>
    </source>
</evidence>
<dbReference type="Proteomes" id="UP000050416">
    <property type="component" value="Unassembled WGS sequence"/>
</dbReference>
<comment type="caution">
    <text evidence="1">The sequence shown here is derived from an EMBL/GenBank/DDBJ whole genome shotgun (WGS) entry which is preliminary data.</text>
</comment>
<dbReference type="PATRIC" id="fig|1305731.5.peg.2528"/>
<evidence type="ECO:0000313" key="1">
    <source>
        <dbReference type="EMBL" id="KPQ30085.1"/>
    </source>
</evidence>
<proteinExistence type="predicted"/>
<reference evidence="1 2" key="1">
    <citation type="submission" date="2015-09" db="EMBL/GenBank/DDBJ databases">
        <title>Identification and resolution of microdiversity through metagenomic sequencing of parallel consortia.</title>
        <authorList>
            <person name="Nelson W.C."/>
            <person name="Romine M.F."/>
            <person name="Lindemann S.R."/>
        </authorList>
    </citation>
    <scope>NUCLEOTIDE SEQUENCE [LARGE SCALE GENOMIC DNA]</scope>
    <source>
        <strain evidence="1">HL-55</strain>
    </source>
</reference>
<dbReference type="AlphaFoldDB" id="A0A0P7Z6E7"/>
<accession>A0A0P7Z6E7</accession>
<dbReference type="OrthoDB" id="6365831at2"/>
<organism evidence="1 2">
    <name type="scientific">Marinobacter excellens HL-55</name>
    <dbReference type="NCBI Taxonomy" id="1305731"/>
    <lineage>
        <taxon>Bacteria</taxon>
        <taxon>Pseudomonadati</taxon>
        <taxon>Pseudomonadota</taxon>
        <taxon>Gammaproteobacteria</taxon>
        <taxon>Pseudomonadales</taxon>
        <taxon>Marinobacteraceae</taxon>
        <taxon>Marinobacter</taxon>
    </lineage>
</organism>
<gene>
    <name evidence="1" type="ORF">HLUCCX14_03100</name>
</gene>
<name>A0A0P7Z6E7_9GAMM</name>
<sequence length="149" mass="16531">MVRSIVAVSLVIGAIALAMYGSRSMETGTEADDQPQCNLLDAPCEWTTGDGEWRVELIEAGTGTQGMEYRLAVSVPKAPDRFLAVLRGQSMYMGEYPVPLAREESLSYHARFTAPVCTTGADMIWRIDLQDGQEKLKNVPWMLVFRAQK</sequence>
<dbReference type="EMBL" id="LJZQ01000003">
    <property type="protein sequence ID" value="KPQ30085.1"/>
    <property type="molecule type" value="Genomic_DNA"/>
</dbReference>